<comment type="similarity">
    <text evidence="2">Belongs to the serine/threonine dehydratase family.</text>
</comment>
<comment type="cofactor">
    <cofactor evidence="1">
        <name>pyridoxal 5'-phosphate</name>
        <dbReference type="ChEBI" id="CHEBI:597326"/>
    </cofactor>
</comment>
<dbReference type="EMBL" id="BARS01000477">
    <property type="protein sequence ID" value="GAF77935.1"/>
    <property type="molecule type" value="Genomic_DNA"/>
</dbReference>
<feature type="domain" description="Tryptophan synthase beta chain-like PALP" evidence="5">
    <location>
        <begin position="16"/>
        <end position="303"/>
    </location>
</feature>
<gene>
    <name evidence="6" type="ORF">S01H1_01154</name>
</gene>
<dbReference type="PANTHER" id="PTHR48078:SF6">
    <property type="entry name" value="L-THREONINE DEHYDRATASE CATABOLIC TDCB"/>
    <property type="match status" value="1"/>
</dbReference>
<dbReference type="GO" id="GO:0006567">
    <property type="term" value="P:L-threonine catabolic process"/>
    <property type="evidence" value="ECO:0007669"/>
    <property type="project" value="TreeGrafter"/>
</dbReference>
<evidence type="ECO:0000256" key="4">
    <source>
        <dbReference type="ARBA" id="ARBA00023239"/>
    </source>
</evidence>
<dbReference type="InterPro" id="IPR036052">
    <property type="entry name" value="TrpB-like_PALP_sf"/>
</dbReference>
<dbReference type="FunFam" id="3.40.50.1100:FF:000007">
    <property type="entry name" value="L-threonine dehydratase catabolic TdcB"/>
    <property type="match status" value="1"/>
</dbReference>
<keyword evidence="4" id="KW-0456">Lyase</keyword>
<dbReference type="InterPro" id="IPR001926">
    <property type="entry name" value="TrpB-like_PALP"/>
</dbReference>
<evidence type="ECO:0000256" key="2">
    <source>
        <dbReference type="ARBA" id="ARBA00010869"/>
    </source>
</evidence>
<dbReference type="Pfam" id="PF00291">
    <property type="entry name" value="PALP"/>
    <property type="match status" value="1"/>
</dbReference>
<dbReference type="SUPFAM" id="SSF53686">
    <property type="entry name" value="Tryptophan synthase beta subunit-like PLP-dependent enzymes"/>
    <property type="match status" value="1"/>
</dbReference>
<reference evidence="6" key="1">
    <citation type="journal article" date="2014" name="Front. Microbiol.">
        <title>High frequency of phylogenetically diverse reductive dehalogenase-homologous genes in deep subseafloor sedimentary metagenomes.</title>
        <authorList>
            <person name="Kawai M."/>
            <person name="Futagami T."/>
            <person name="Toyoda A."/>
            <person name="Takaki Y."/>
            <person name="Nishi S."/>
            <person name="Hori S."/>
            <person name="Arai W."/>
            <person name="Tsubouchi T."/>
            <person name="Morono Y."/>
            <person name="Uchiyama I."/>
            <person name="Ito T."/>
            <person name="Fujiyama A."/>
            <person name="Inagaki F."/>
            <person name="Takami H."/>
        </authorList>
    </citation>
    <scope>NUCLEOTIDE SEQUENCE</scope>
    <source>
        <strain evidence="6">Expedition CK06-06</strain>
    </source>
</reference>
<dbReference type="FunFam" id="3.40.50.1100:FF:000005">
    <property type="entry name" value="Threonine dehydratase catabolic"/>
    <property type="match status" value="1"/>
</dbReference>
<name>X0TP85_9ZZZZ</name>
<dbReference type="Gene3D" id="3.40.50.1100">
    <property type="match status" value="2"/>
</dbReference>
<dbReference type="GO" id="GO:0003941">
    <property type="term" value="F:L-serine ammonia-lyase activity"/>
    <property type="evidence" value="ECO:0007669"/>
    <property type="project" value="TreeGrafter"/>
</dbReference>
<accession>X0TP85</accession>
<proteinExistence type="inferred from homology"/>
<dbReference type="AlphaFoldDB" id="X0TP85"/>
<protein>
    <recommendedName>
        <fullName evidence="5">Tryptophan synthase beta chain-like PALP domain-containing protein</fullName>
    </recommendedName>
</protein>
<evidence type="ECO:0000313" key="6">
    <source>
        <dbReference type="EMBL" id="GAF77935.1"/>
    </source>
</evidence>
<dbReference type="GO" id="GO:0009097">
    <property type="term" value="P:isoleucine biosynthetic process"/>
    <property type="evidence" value="ECO:0007669"/>
    <property type="project" value="TreeGrafter"/>
</dbReference>
<dbReference type="GO" id="GO:0006565">
    <property type="term" value="P:L-serine catabolic process"/>
    <property type="evidence" value="ECO:0007669"/>
    <property type="project" value="TreeGrafter"/>
</dbReference>
<dbReference type="GO" id="GO:0004794">
    <property type="term" value="F:threonine deaminase activity"/>
    <property type="evidence" value="ECO:0007669"/>
    <property type="project" value="TreeGrafter"/>
</dbReference>
<sequence length="324" mass="35040">MVNYSDVLAAYSRVTKYKNPTLLQYSGTLSRMTGNQIYLKPENLQVTGSFKLGGAINVIFNLTNEQKKKGVVTCSAGNWAQAVAYASRIFKVRAVIVMAENASQTKINATRGYGAEVLMYGKNSNDVINKSMKIAQAEDLTLLSPFEDDYLIAGHGTIGLEVMKEKPDTEVIFCPIGGGALISGIALVIKAKNTKVKIIGVEPENANAMWISLKQNSIAEKENVNTIADGLALKKPGIKPFSIVRKYVDDVVLVTEAEIKKALVFLLERAKLLVEPSGAVSVAAAISNQLNMKDKEVVAILSGGNVDLDNLSQILKEEISSIKE</sequence>
<evidence type="ECO:0000259" key="5">
    <source>
        <dbReference type="Pfam" id="PF00291"/>
    </source>
</evidence>
<dbReference type="InterPro" id="IPR050147">
    <property type="entry name" value="Ser/Thr_Dehydratase"/>
</dbReference>
<organism evidence="6">
    <name type="scientific">marine sediment metagenome</name>
    <dbReference type="NCBI Taxonomy" id="412755"/>
    <lineage>
        <taxon>unclassified sequences</taxon>
        <taxon>metagenomes</taxon>
        <taxon>ecological metagenomes</taxon>
    </lineage>
</organism>
<keyword evidence="3" id="KW-0663">Pyridoxal phosphate</keyword>
<dbReference type="CDD" id="cd01562">
    <property type="entry name" value="Thr-dehyd"/>
    <property type="match status" value="1"/>
</dbReference>
<dbReference type="PANTHER" id="PTHR48078">
    <property type="entry name" value="THREONINE DEHYDRATASE, MITOCHONDRIAL-RELATED"/>
    <property type="match status" value="1"/>
</dbReference>
<evidence type="ECO:0000256" key="3">
    <source>
        <dbReference type="ARBA" id="ARBA00022898"/>
    </source>
</evidence>
<evidence type="ECO:0000256" key="1">
    <source>
        <dbReference type="ARBA" id="ARBA00001933"/>
    </source>
</evidence>
<comment type="caution">
    <text evidence="6">The sequence shown here is derived from an EMBL/GenBank/DDBJ whole genome shotgun (WGS) entry which is preliminary data.</text>
</comment>